<protein>
    <submittedName>
        <fullName evidence="2">CUB domain-containing protein</fullName>
    </submittedName>
</protein>
<dbReference type="WBParaSite" id="L893_g4254.t1">
    <property type="protein sequence ID" value="L893_g4254.t1"/>
    <property type="gene ID" value="L893_g4254"/>
</dbReference>
<reference evidence="2" key="1">
    <citation type="submission" date="2016-11" db="UniProtKB">
        <authorList>
            <consortium name="WormBaseParasite"/>
        </authorList>
    </citation>
    <scope>IDENTIFICATION</scope>
</reference>
<dbReference type="SUPFAM" id="SSF49785">
    <property type="entry name" value="Galactose-binding domain-like"/>
    <property type="match status" value="1"/>
</dbReference>
<accession>A0A1I8AC60</accession>
<keyword evidence="1" id="KW-1185">Reference proteome</keyword>
<evidence type="ECO:0000313" key="1">
    <source>
        <dbReference type="Proteomes" id="UP000095287"/>
    </source>
</evidence>
<evidence type="ECO:0000313" key="2">
    <source>
        <dbReference type="WBParaSite" id="L893_g4254.t1"/>
    </source>
</evidence>
<dbReference type="Proteomes" id="UP000095287">
    <property type="component" value="Unplaced"/>
</dbReference>
<name>A0A1I8AC60_9BILA</name>
<sequence length="204" mass="22769">MFAPATTMPMYTTCTAGLSRPTCHFEFGREDEFGPGIEVLEDSFATFDLRPKLSTVSMSRSGKIRRSVSSLHECTHSKNQEASICLVEARQIEIDFASLTATEFLVQITAPSGERSELLDFNGYGKTMTFMPKGNDCGHGVWTFQILQRKGTQLTLVHEETMYLDGVGSLFFTVGDDLRARLSSQEFLRLPSASRCCGRQRLQN</sequence>
<organism evidence="1 2">
    <name type="scientific">Steinernema glaseri</name>
    <dbReference type="NCBI Taxonomy" id="37863"/>
    <lineage>
        <taxon>Eukaryota</taxon>
        <taxon>Metazoa</taxon>
        <taxon>Ecdysozoa</taxon>
        <taxon>Nematoda</taxon>
        <taxon>Chromadorea</taxon>
        <taxon>Rhabditida</taxon>
        <taxon>Tylenchina</taxon>
        <taxon>Panagrolaimomorpha</taxon>
        <taxon>Strongyloidoidea</taxon>
        <taxon>Steinernematidae</taxon>
        <taxon>Steinernema</taxon>
    </lineage>
</organism>
<proteinExistence type="predicted"/>
<dbReference type="InterPro" id="IPR008979">
    <property type="entry name" value="Galactose-bd-like_sf"/>
</dbReference>
<dbReference type="AlphaFoldDB" id="A0A1I8AC60"/>